<proteinExistence type="predicted"/>
<dbReference type="Gene3D" id="1.10.260.40">
    <property type="entry name" value="lambda repressor-like DNA-binding domains"/>
    <property type="match status" value="1"/>
</dbReference>
<keyword evidence="2" id="KW-0614">Plasmid</keyword>
<dbReference type="InterPro" id="IPR010982">
    <property type="entry name" value="Lambda_DNA-bd_dom_sf"/>
</dbReference>
<dbReference type="AlphaFoldDB" id="D3G1I7"/>
<dbReference type="PROSITE" id="PS50943">
    <property type="entry name" value="HTH_CROC1"/>
    <property type="match status" value="1"/>
</dbReference>
<dbReference type="CDD" id="cd00093">
    <property type="entry name" value="HTH_XRE"/>
    <property type="match status" value="1"/>
</dbReference>
<sequence>MELTPSEKLRLFRMRRGINQTELGSILEVSQMQISRLERGEIIPDNTEQVRIEKILKENIWKVDD</sequence>
<geneLocation type="plasmid" evidence="2 3">
    <name>pBpOF4-01</name>
</geneLocation>
<evidence type="ECO:0000259" key="1">
    <source>
        <dbReference type="PROSITE" id="PS50943"/>
    </source>
</evidence>
<dbReference type="GO" id="GO:0003677">
    <property type="term" value="F:DNA binding"/>
    <property type="evidence" value="ECO:0007669"/>
    <property type="project" value="InterPro"/>
</dbReference>
<evidence type="ECO:0000313" key="2">
    <source>
        <dbReference type="EMBL" id="ADC52213.1"/>
    </source>
</evidence>
<evidence type="ECO:0000313" key="3">
    <source>
        <dbReference type="Proteomes" id="UP000001544"/>
    </source>
</evidence>
<dbReference type="Pfam" id="PF01381">
    <property type="entry name" value="HTH_3"/>
    <property type="match status" value="1"/>
</dbReference>
<dbReference type="RefSeq" id="WP_012961122.1">
    <property type="nucleotide sequence ID" value="NC_013792.1"/>
</dbReference>
<name>D3G1I7_ALKPO</name>
<feature type="domain" description="HTH cro/C1-type" evidence="1">
    <location>
        <begin position="9"/>
        <end position="63"/>
    </location>
</feature>
<dbReference type="EMBL" id="CP001879">
    <property type="protein sequence ID" value="ADC52213.1"/>
    <property type="molecule type" value="Genomic_DNA"/>
</dbReference>
<dbReference type="InterPro" id="IPR001387">
    <property type="entry name" value="Cro/C1-type_HTH"/>
</dbReference>
<keyword evidence="3" id="KW-1185">Reference proteome</keyword>
<dbReference type="SMART" id="SM00530">
    <property type="entry name" value="HTH_XRE"/>
    <property type="match status" value="1"/>
</dbReference>
<dbReference type="Proteomes" id="UP000001544">
    <property type="component" value="Plasmid pBpOF4-01"/>
</dbReference>
<accession>D3G1I7</accession>
<organism evidence="2 3">
    <name type="scientific">Alkalihalophilus pseudofirmus (strain ATCC BAA-2126 / JCM 17055 / OF4)</name>
    <name type="common">Bacillus pseudofirmus</name>
    <dbReference type="NCBI Taxonomy" id="398511"/>
    <lineage>
        <taxon>Bacteria</taxon>
        <taxon>Bacillati</taxon>
        <taxon>Bacillota</taxon>
        <taxon>Bacilli</taxon>
        <taxon>Bacillales</taxon>
        <taxon>Bacillaceae</taxon>
        <taxon>Alkalihalophilus</taxon>
    </lineage>
</organism>
<protein>
    <recommendedName>
        <fullName evidence="1">HTH cro/C1-type domain-containing protein</fullName>
    </recommendedName>
</protein>
<gene>
    <name evidence="2" type="ordered locus">BpOF4_21089</name>
</gene>
<reference evidence="2 3" key="1">
    <citation type="journal article" date="2011" name="Environ. Microbiol.">
        <title>Genome of alkaliphilic Bacillus pseudofirmus OF4 reveals adaptations that support the ability to grow in an external pH range from 7.5 to 11.4.</title>
        <authorList>
            <person name="Janto B."/>
            <person name="Ahmed A."/>
            <person name="Ito M."/>
            <person name="Liu J."/>
            <person name="Hicks D.B."/>
            <person name="Pagni S."/>
            <person name="Fackelmayer O.J."/>
            <person name="Smith T.A."/>
            <person name="Earl J."/>
            <person name="Elbourne L.D."/>
            <person name="Hassan K."/>
            <person name="Paulsen I.T."/>
            <person name="Kolsto A.B."/>
            <person name="Tourasse N.J."/>
            <person name="Ehrlich G.D."/>
            <person name="Boissy R."/>
            <person name="Ivey D.M."/>
            <person name="Li G."/>
            <person name="Xue Y."/>
            <person name="Ma Y."/>
            <person name="Hu F.Z."/>
            <person name="Krulwich T.A."/>
        </authorList>
    </citation>
    <scope>NUCLEOTIDE SEQUENCE [LARGE SCALE GENOMIC DNA]</scope>
    <source>
        <strain evidence="3">ATCC BAA-2126 / JCM 17055 / OF4</strain>
    </source>
</reference>
<dbReference type="SUPFAM" id="SSF47413">
    <property type="entry name" value="lambda repressor-like DNA-binding domains"/>
    <property type="match status" value="1"/>
</dbReference>
<dbReference type="KEGG" id="bpf:BpOF4_21089"/>
<dbReference type="HOGENOM" id="CLU_2840744_0_0_9"/>